<dbReference type="EMBL" id="JH001290">
    <property type="protein sequence ID" value="EGW10417.1"/>
    <property type="molecule type" value="Genomic_DNA"/>
</dbReference>
<dbReference type="GO" id="GO:0005524">
    <property type="term" value="F:ATP binding"/>
    <property type="evidence" value="ECO:0007669"/>
    <property type="project" value="InterPro"/>
</dbReference>
<evidence type="ECO:0000313" key="5">
    <source>
        <dbReference type="Proteomes" id="UP000001075"/>
    </source>
</evidence>
<dbReference type="InterPro" id="IPR001404">
    <property type="entry name" value="Hsp90_fam"/>
</dbReference>
<evidence type="ECO:0000256" key="1">
    <source>
        <dbReference type="ARBA" id="ARBA00008239"/>
    </source>
</evidence>
<dbReference type="Pfam" id="PF00183">
    <property type="entry name" value="HSP90"/>
    <property type="match status" value="1"/>
</dbReference>
<dbReference type="AlphaFoldDB" id="G3I5A9"/>
<dbReference type="InterPro" id="IPR037196">
    <property type="entry name" value="HSP90_C"/>
</dbReference>
<dbReference type="STRING" id="10029.G3I5A9"/>
<dbReference type="InParanoid" id="G3I5A9"/>
<protein>
    <submittedName>
        <fullName evidence="4">Heat shock protein HSP 90-beta</fullName>
    </submittedName>
</protein>
<sequence length="131" mass="14599">MLTWVRIFIFTGCNIGAIWIPAQAMRPMMGNSENINEDSQVLSSEINLNHPIVETLRQKTETDKNEKAIKELVVLLIETVLFSWSFSLEDPQSHLSCVCQIVKLGLGIDDDEVTAEEPSDAVPDEISPNQG</sequence>
<feature type="chain" id="PRO_5003444977" evidence="3">
    <location>
        <begin position="25"/>
        <end position="131"/>
    </location>
</feature>
<dbReference type="Gene3D" id="1.20.120.790">
    <property type="entry name" value="Heat shock protein 90, C-terminal domain"/>
    <property type="match status" value="1"/>
</dbReference>
<dbReference type="Proteomes" id="UP000001075">
    <property type="component" value="Unassembled WGS sequence"/>
</dbReference>
<evidence type="ECO:0000256" key="3">
    <source>
        <dbReference type="SAM" id="SignalP"/>
    </source>
</evidence>
<accession>G3I5A9</accession>
<dbReference type="SUPFAM" id="SSF110942">
    <property type="entry name" value="HSP90 C-terminal domain"/>
    <property type="match status" value="1"/>
</dbReference>
<evidence type="ECO:0000256" key="2">
    <source>
        <dbReference type="ARBA" id="ARBA00023186"/>
    </source>
</evidence>
<keyword evidence="2" id="KW-0143">Chaperone</keyword>
<dbReference type="GO" id="GO:0016887">
    <property type="term" value="F:ATP hydrolysis activity"/>
    <property type="evidence" value="ECO:0007669"/>
    <property type="project" value="InterPro"/>
</dbReference>
<feature type="signal peptide" evidence="3">
    <location>
        <begin position="1"/>
        <end position="24"/>
    </location>
</feature>
<dbReference type="GO" id="GO:0140662">
    <property type="term" value="F:ATP-dependent protein folding chaperone"/>
    <property type="evidence" value="ECO:0007669"/>
    <property type="project" value="InterPro"/>
</dbReference>
<name>G3I5A9_CRIGR</name>
<reference evidence="5" key="1">
    <citation type="journal article" date="2011" name="Nat. Biotechnol.">
        <title>The genomic sequence of the Chinese hamster ovary (CHO)-K1 cell line.</title>
        <authorList>
            <person name="Xu X."/>
            <person name="Nagarajan H."/>
            <person name="Lewis N.E."/>
            <person name="Pan S."/>
            <person name="Cai Z."/>
            <person name="Liu X."/>
            <person name="Chen W."/>
            <person name="Xie M."/>
            <person name="Wang W."/>
            <person name="Hammond S."/>
            <person name="Andersen M.R."/>
            <person name="Neff N."/>
            <person name="Passarelli B."/>
            <person name="Koh W."/>
            <person name="Fan H.C."/>
            <person name="Wang J."/>
            <person name="Gui Y."/>
            <person name="Lee K.H."/>
            <person name="Betenbaugh M.J."/>
            <person name="Quake S.R."/>
            <person name="Famili I."/>
            <person name="Palsson B.O."/>
            <person name="Wang J."/>
        </authorList>
    </citation>
    <scope>NUCLEOTIDE SEQUENCE [LARGE SCALE GENOMIC DNA]</scope>
    <source>
        <strain evidence="5">CHO K1 cell line</strain>
    </source>
</reference>
<comment type="similarity">
    <text evidence="1">Belongs to the heat shock protein 90 family.</text>
</comment>
<organism evidence="4 5">
    <name type="scientific">Cricetulus griseus</name>
    <name type="common">Chinese hamster</name>
    <name type="synonym">Cricetulus barabensis griseus</name>
    <dbReference type="NCBI Taxonomy" id="10029"/>
    <lineage>
        <taxon>Eukaryota</taxon>
        <taxon>Metazoa</taxon>
        <taxon>Chordata</taxon>
        <taxon>Craniata</taxon>
        <taxon>Vertebrata</taxon>
        <taxon>Euteleostomi</taxon>
        <taxon>Mammalia</taxon>
        <taxon>Eutheria</taxon>
        <taxon>Euarchontoglires</taxon>
        <taxon>Glires</taxon>
        <taxon>Rodentia</taxon>
        <taxon>Myomorpha</taxon>
        <taxon>Muroidea</taxon>
        <taxon>Cricetidae</taxon>
        <taxon>Cricetinae</taxon>
        <taxon>Cricetulus</taxon>
    </lineage>
</organism>
<dbReference type="GO" id="GO:0051082">
    <property type="term" value="F:unfolded protein binding"/>
    <property type="evidence" value="ECO:0007669"/>
    <property type="project" value="InterPro"/>
</dbReference>
<keyword evidence="3" id="KW-0732">Signal</keyword>
<proteinExistence type="inferred from homology"/>
<gene>
    <name evidence="4" type="ORF">I79_018653</name>
</gene>
<keyword evidence="4" id="KW-0346">Stress response</keyword>
<evidence type="ECO:0000313" key="4">
    <source>
        <dbReference type="EMBL" id="EGW10417.1"/>
    </source>
</evidence>